<keyword evidence="4" id="KW-1185">Reference proteome</keyword>
<sequence length="176" mass="18813">MKFSTLIAPFAFASVTVALPVMWPFCLTQGDANDIVGKFITVLQHTNINAANATAQALIGPNFFEKSDSINMLAGKPVGSITTPSKAEYINGVLFAPSLTGITTNKVLVAGCTSILWYWNMAGVGSKQIPVTGFNLIEITPQKQIADMYVEFNNIGWGIDIGFTVTDYTGAQLPTA</sequence>
<comment type="caution">
    <text evidence="3">The sequence shown here is derived from an EMBL/GenBank/DDBJ whole genome shotgun (WGS) entry which is preliminary data.</text>
</comment>
<feature type="domain" description="NTF2-like" evidence="2">
    <location>
        <begin position="26"/>
        <end position="163"/>
    </location>
</feature>
<proteinExistence type="predicted"/>
<evidence type="ECO:0000256" key="1">
    <source>
        <dbReference type="SAM" id="SignalP"/>
    </source>
</evidence>
<dbReference type="InterPro" id="IPR058645">
    <property type="entry name" value="NTF2-like_dom_7"/>
</dbReference>
<organism evidence="3 4">
    <name type="scientific">Cladophialophora chaetospira</name>
    <dbReference type="NCBI Taxonomy" id="386627"/>
    <lineage>
        <taxon>Eukaryota</taxon>
        <taxon>Fungi</taxon>
        <taxon>Dikarya</taxon>
        <taxon>Ascomycota</taxon>
        <taxon>Pezizomycotina</taxon>
        <taxon>Eurotiomycetes</taxon>
        <taxon>Chaetothyriomycetidae</taxon>
        <taxon>Chaetothyriales</taxon>
        <taxon>Herpotrichiellaceae</taxon>
        <taxon>Cladophialophora</taxon>
    </lineage>
</organism>
<evidence type="ECO:0000313" key="4">
    <source>
        <dbReference type="Proteomes" id="UP001172673"/>
    </source>
</evidence>
<keyword evidence="1" id="KW-0732">Signal</keyword>
<dbReference type="AlphaFoldDB" id="A0AA38TYR5"/>
<reference evidence="3" key="1">
    <citation type="submission" date="2022-10" db="EMBL/GenBank/DDBJ databases">
        <title>Culturing micro-colonial fungi from biological soil crusts in the Mojave desert and describing Neophaeococcomyces mojavensis, and introducing the new genera and species Taxawa tesnikishii.</title>
        <authorList>
            <person name="Kurbessoian T."/>
            <person name="Stajich J.E."/>
        </authorList>
    </citation>
    <scope>NUCLEOTIDE SEQUENCE</scope>
    <source>
        <strain evidence="3">TK_41</strain>
    </source>
</reference>
<accession>A0AA38TYR5</accession>
<evidence type="ECO:0000313" key="3">
    <source>
        <dbReference type="EMBL" id="KAJ9601859.1"/>
    </source>
</evidence>
<dbReference type="Pfam" id="PF26534">
    <property type="entry name" value="NTF2_7"/>
    <property type="match status" value="1"/>
</dbReference>
<feature type="chain" id="PRO_5041208984" description="NTF2-like domain-containing protein" evidence="1">
    <location>
        <begin position="19"/>
        <end position="176"/>
    </location>
</feature>
<evidence type="ECO:0000259" key="2">
    <source>
        <dbReference type="Pfam" id="PF26534"/>
    </source>
</evidence>
<dbReference type="EMBL" id="JAPDRK010000036">
    <property type="protein sequence ID" value="KAJ9601859.1"/>
    <property type="molecule type" value="Genomic_DNA"/>
</dbReference>
<gene>
    <name evidence="3" type="ORF">H2200_013658</name>
</gene>
<dbReference type="Proteomes" id="UP001172673">
    <property type="component" value="Unassembled WGS sequence"/>
</dbReference>
<feature type="signal peptide" evidence="1">
    <location>
        <begin position="1"/>
        <end position="18"/>
    </location>
</feature>
<protein>
    <recommendedName>
        <fullName evidence="2">NTF2-like domain-containing protein</fullName>
    </recommendedName>
</protein>
<name>A0AA38TYR5_9EURO</name>